<dbReference type="GO" id="GO:0005634">
    <property type="term" value="C:nucleus"/>
    <property type="evidence" value="ECO:0007669"/>
    <property type="project" value="TreeGrafter"/>
</dbReference>
<dbReference type="PROSITE" id="PS50235">
    <property type="entry name" value="USP_3"/>
    <property type="match status" value="1"/>
</dbReference>
<feature type="domain" description="Ubiquitin-like" evidence="10">
    <location>
        <begin position="1148"/>
        <end position="1229"/>
    </location>
</feature>
<proteinExistence type="inferred from homology"/>
<sequence>MLGQGQEVTTAQRTENHTPGLGTSNMAGNAMTASDQDDVSSVELQDEQQAHVLERGASLSGPSRMTMDVEQLTGATIQPHGPPAYRTKDAAVEEDSGAAGLDIADDMQTCKDSDDFNHGHGGYYRDKSPSEVNPQQEQDFKVWADPPGDLGDLVAQSSDDYEDDIGDEEDEVDDDDDDEFSDDTGDQEEVRDASTKNDFVYSRVAHHGPYLKSRRQIEQLKKNQHRPGTLRKKPMRLRTVSGSGSRLDTGPGSNTTTMSGQDEELESVSPERLFIQTCEEVTLKLHQSPTQQVVDALKGLIKHSLDWRNTSIVPRGCQYSVDQLITLENSFFAVWAKLLIERRPSPLNTAIVLYLQDFVRLGCAIVRKEGFLPDLYADVLTAMFEKGDLEIYRRNPKRPSRLAHVERMTRFQEYASEYSTEEDEVSQLQQDLQRLFSSIGGVDACITAIESHLESAENVDVKIKYLSQLLALISRIQVASDIGNAHAAGVSELSKRLIVAVLAYFPDHGDSFRSASKTSVLEIIAYVGVFLVENYRVQTPYSALIQEPDTDYEEFDVHDPISRSNLGEAKFADFRLEMAVRLMKTSRLDLRLTGLVELKEVLVRIQRLQQGRSRLRRRSEADMEVQMEQDRVPIEHLCTKLQSLQIVGYIFGPNIHLEIVQRSTDVLAFMVQARVLTIADIGLIWAAVGGNQHRSIVYGVYQVLSELCSKLPQAYLRDLFNKLQAVPMEHWDLQLVELARSLFLAMVQRAKYNSEEGPISLIPYETLLHVLRNATMKLNARDDPSFGTAQPMSRDVIGGIAQLLSDGLAVGPLQQDRKALIEYCLRDVKSNHPGAIWSLQVIQKIFELHFINDEKAGSQFYKQVCSSLPELYISNLKGYASAVKALPPTPSPTVPSFAPLSTHHQAQEYWRGLQLSIRLDFLKAMAKIFPVSWGSPGLADTIWDCLIADPIGSQEQDATFSCLESMTEPRFVEHVYGKLLPGLDIATISQRGWHCVRQYFLLLNWHQQKLAVRMDPTVENSQIIVVLKPLQGMDLIWRIALHARTSIVGAHATELLSSLIKYQSAQEDSSVRDAAAYEFREDLVETCVAHLVESSDLLGKDEVAITSDISLVFERCIGILKAFLAACNSELSDKAMRPEIHGTLDEEAMLAIKVNSAIIPTFQVTIHPSSAMATLRRLIAAKLGCSETDEVRLFLLGKDILPAWDNKTLEELDIEHGQTLLASKRPRSTVPLQSDEGVNRLPTDLLLKPDFFERIRQIFLLDEKYASQAWEFVTRLPTSPVLLSALEELQGKVDWPALLDARSPFLLLYSLQILDSLIKRDQNAEDPSKQLWIKRFLELGGQQRLITLLISESGLGADKSSPTARKALGLMLKVLVRLTGSADTESLMATASSGLTVPVFLNRLVSEILTSAAREGGHGTNDQSIVLNATSLISHLCAGPQGWNYLHGGPDIRSLLFVSMVQSDSMQIRQTVLEMGTKFCLQNSGMQSSDTSPVLFFLDILQSFLPIPKEYEGNCSELFEFFEIVSREACNLCSEDYYRALYARLMDNIINHPSSEGTSSLTEDTVLIGMLKVATAMISVNTSLRQLDTGFRIIDFVFDECLFPQTLAGTPSSADVALKSAKCVSEGSRSAAFGYLEEAVRGNPEALRLVINKTRRHFERDSEMEDQWGYDPQMIKKARCGFVGLQNLGATCYVNSILQQFYMNDSFRHGILDAPSGDNDATKQDTLLYQLQALFANLQESQKRSYNARGFCYAYKDWDGNPMNVAVQMDVDEFFNILFDRLESSVKGTLQEELFKQQYGGKLVQQIKSKDCEHISEREDSFFSIQCEVKNKKTLEESLQLYVQGEILDGDNKYKCSGCDKHVDAIKRACIKELPRNLILHLKRFDYDMDTMRRIKINDRFEFPTRLDMEPYTLDYLTRKEQAQEGASSSPPPYPPGGENGTASQYNLVGVLVHTGTADSGHYYSYIKDRGPDTPSTLSPNPTLDTTQSDNARWYHFNDSKVEEFDASEIPAKAFGGSEFIPQDSSPYMKTPPRSTTKPYSAYMLFYERADALAVKGSNLATPASVPQDIKEIVQKENALLSRDLSVFDRLYYQFVWDLFNMYQTLPKEMDQGDTLSTVTEPLDYLSMECGLDFFFSVLIHARDVDQELHQWVRFLSSLLTVYPSGCAKFLRSLALNQDLLLSVLLLCPITQVREAVIDLIYEALHNLREADKIEYGFLTDSMMVEPLGRVEDDRADDDWIWAQGSVIHNLVRTLLSLLPEARVNWRNFDEYFKLMYNMTQLGRSERVLMVREGYLSELIEFYIGEEKNDSKKKKMGDKFTKPNFGYLLLTIQENLITCDITRSYETLQKRNSAHSTSSGGGVRRASSEESSSSTSSASSSNSDEPTMESDIHLASASPELEQPVILSQADMNALFYCHGSPGSGAEKSLLLITKMLQDRTDSAIISRIVTHLSTHVVIGHRLLESLFACLAYANEDQFTSIMQVFKDLVLLVDDQLESRVEIILTQLVKTLEQSPQPSVAYDCLDFFRTISDFGQCGRFAQAWLLRNSRIWLQELLLMQSDSDTRMRARLFFMELLSSERAFNGWNDEQAASASAQHFGRLLELLKVVPELLAIYPAHARRDDEDGGWRFVEYFKALTELVRGDAERELFFQCWSMFIDILNKIDSQQLNLDYDKKEMMVFWARIMNEDVERNTRLANFTPVGVLLRKFYVCLQNNPMNVQFHREVLPIYFGLVLRFCRLSPIFHSEWMKCNNYTWANQTMIWGAFTQHCPQELRQLLQYSLAQEPMFRHECWRVLQSADPSRSLTTFIQLARATFAPENEVAGALFYQMRGLINLTEVMKLADQSGTVTSDNEFFAVEALMLLSDYLCRMTVCRNTPVFAEAMDHWSNIEDAIKLLTGNLMWSAPHQVYTHSIKILMVIVQEATFTQASPIFDILRSAHSDWRISLDSGKMVQAQLQGMFGGNHSPYCQHGVIEAQQTLASVGSPPMRIGPLIFMHPGLFESLGAEASNDIVDRWFVPYWTLAQQACKLDGGNVHCRLAIECAALLAIEQIPARSFMHLETLGDILDVIASEDLVPLPQTSCLFTFLERFLRRDEYLGALQEQHLMTCSALLKCISIDTETPLITGIMEENVVRAEEILGRCEQLSQTQMNGVEANLDTDAQDLITSLQNLRVLDGITGGSETTRLRNVHDRARLIQAQLPAPYVTVLSSLLPAAESGEQSTVVAVEETVGSTAGADGAMVTDVGSSSAPETLAVEEDTAMMTGVVHGGPEVLDGETKSEGDE</sequence>
<dbReference type="PANTHER" id="PTHR24006">
    <property type="entry name" value="UBIQUITIN CARBOXYL-TERMINAL HYDROLASE"/>
    <property type="match status" value="1"/>
</dbReference>
<dbReference type="InterPro" id="IPR038765">
    <property type="entry name" value="Papain-like_cys_pep_sf"/>
</dbReference>
<dbReference type="InterPro" id="IPR050164">
    <property type="entry name" value="Peptidase_C19"/>
</dbReference>
<evidence type="ECO:0000256" key="8">
    <source>
        <dbReference type="SAM" id="Coils"/>
    </source>
</evidence>
<feature type="region of interest" description="Disordered" evidence="9">
    <location>
        <begin position="1921"/>
        <end position="1943"/>
    </location>
</feature>
<dbReference type="GO" id="GO:0005829">
    <property type="term" value="C:cytosol"/>
    <property type="evidence" value="ECO:0007669"/>
    <property type="project" value="TreeGrafter"/>
</dbReference>
<evidence type="ECO:0000259" key="10">
    <source>
        <dbReference type="PROSITE" id="PS50053"/>
    </source>
</evidence>
<dbReference type="PROSITE" id="PS50053">
    <property type="entry name" value="UBIQUITIN_2"/>
    <property type="match status" value="1"/>
</dbReference>
<feature type="coiled-coil region" evidence="8">
    <location>
        <begin position="411"/>
        <end position="438"/>
    </location>
</feature>
<feature type="compositionally biased region" description="Basic residues" evidence="9">
    <location>
        <begin position="222"/>
        <end position="236"/>
    </location>
</feature>
<dbReference type="GO" id="GO:0006508">
    <property type="term" value="P:proteolysis"/>
    <property type="evidence" value="ECO:0007669"/>
    <property type="project" value="UniProtKB-KW"/>
</dbReference>
<feature type="compositionally biased region" description="Basic and acidic residues" evidence="9">
    <location>
        <begin position="108"/>
        <end position="129"/>
    </location>
</feature>
<evidence type="ECO:0000313" key="13">
    <source>
        <dbReference type="Proteomes" id="UP000717515"/>
    </source>
</evidence>
<feature type="compositionally biased region" description="Polar residues" evidence="9">
    <location>
        <begin position="21"/>
        <end position="34"/>
    </location>
</feature>
<evidence type="ECO:0000256" key="4">
    <source>
        <dbReference type="ARBA" id="ARBA00022670"/>
    </source>
</evidence>
<dbReference type="PANTHER" id="PTHR24006:SF910">
    <property type="entry name" value="UBIQUITINYL HYDROLASE 1"/>
    <property type="match status" value="1"/>
</dbReference>
<feature type="region of interest" description="Disordered" evidence="9">
    <location>
        <begin position="211"/>
        <end position="266"/>
    </location>
</feature>
<organism evidence="12 13">
    <name type="scientific">Mortierella alpina</name>
    <name type="common">Oleaginous fungus</name>
    <name type="synonym">Mortierella renispora</name>
    <dbReference type="NCBI Taxonomy" id="64518"/>
    <lineage>
        <taxon>Eukaryota</taxon>
        <taxon>Fungi</taxon>
        <taxon>Fungi incertae sedis</taxon>
        <taxon>Mucoromycota</taxon>
        <taxon>Mortierellomycotina</taxon>
        <taxon>Mortierellomycetes</taxon>
        <taxon>Mortierellales</taxon>
        <taxon>Mortierellaceae</taxon>
        <taxon>Mortierella</taxon>
    </lineage>
</organism>
<dbReference type="InterPro" id="IPR001394">
    <property type="entry name" value="Peptidase_C19_UCH"/>
</dbReference>
<evidence type="ECO:0000256" key="7">
    <source>
        <dbReference type="ARBA" id="ARBA00022807"/>
    </source>
</evidence>
<dbReference type="SUPFAM" id="SSF54001">
    <property type="entry name" value="Cysteine proteinases"/>
    <property type="match status" value="1"/>
</dbReference>
<evidence type="ECO:0000256" key="6">
    <source>
        <dbReference type="ARBA" id="ARBA00022801"/>
    </source>
</evidence>
<dbReference type="EC" id="3.4.19.12" evidence="3"/>
<dbReference type="InterPro" id="IPR056850">
    <property type="entry name" value="ARM_UBP34_24_USP9X_Y"/>
</dbReference>
<keyword evidence="7" id="KW-0788">Thiol protease</keyword>
<dbReference type="FunFam" id="3.90.70.10:FF:000022">
    <property type="entry name" value="Ubiquitin carboxyl-terminal hydrolase 24"/>
    <property type="match status" value="1"/>
</dbReference>
<feature type="compositionally biased region" description="Low complexity" evidence="9">
    <location>
        <begin position="2369"/>
        <end position="2383"/>
    </location>
</feature>
<feature type="compositionally biased region" description="Acidic residues" evidence="9">
    <location>
        <begin position="35"/>
        <end position="46"/>
    </location>
</feature>
<dbReference type="EMBL" id="JAIFTL010000082">
    <property type="protein sequence ID" value="KAG9323954.1"/>
    <property type="molecule type" value="Genomic_DNA"/>
</dbReference>
<evidence type="ECO:0000256" key="1">
    <source>
        <dbReference type="ARBA" id="ARBA00000707"/>
    </source>
</evidence>
<comment type="caution">
    <text evidence="12">The sequence shown here is derived from an EMBL/GenBank/DDBJ whole genome shotgun (WGS) entry which is preliminary data.</text>
</comment>
<evidence type="ECO:0000259" key="11">
    <source>
        <dbReference type="PROSITE" id="PS50235"/>
    </source>
</evidence>
<evidence type="ECO:0000256" key="2">
    <source>
        <dbReference type="ARBA" id="ARBA00009085"/>
    </source>
</evidence>
<keyword evidence="6" id="KW-0378">Hydrolase</keyword>
<dbReference type="InterPro" id="IPR018200">
    <property type="entry name" value="USP_CS"/>
</dbReference>
<dbReference type="Pfam" id="PF00443">
    <property type="entry name" value="UCH"/>
    <property type="match status" value="1"/>
</dbReference>
<dbReference type="GO" id="GO:0004843">
    <property type="term" value="F:cysteine-type deubiquitinase activity"/>
    <property type="evidence" value="ECO:0007669"/>
    <property type="project" value="UniProtKB-EC"/>
</dbReference>
<accession>A0A9P8A7U1</accession>
<feature type="compositionally biased region" description="Polar residues" evidence="9">
    <location>
        <begin position="240"/>
        <end position="260"/>
    </location>
</feature>
<evidence type="ECO:0000313" key="12">
    <source>
        <dbReference type="EMBL" id="KAG9323954.1"/>
    </source>
</evidence>
<evidence type="ECO:0000256" key="3">
    <source>
        <dbReference type="ARBA" id="ARBA00012759"/>
    </source>
</evidence>
<dbReference type="GO" id="GO:0016579">
    <property type="term" value="P:protein deubiquitination"/>
    <property type="evidence" value="ECO:0007669"/>
    <property type="project" value="InterPro"/>
</dbReference>
<evidence type="ECO:0000256" key="9">
    <source>
        <dbReference type="SAM" id="MobiDB-lite"/>
    </source>
</evidence>
<dbReference type="CDD" id="cd02659">
    <property type="entry name" value="peptidase_C19C"/>
    <property type="match status" value="1"/>
</dbReference>
<feature type="region of interest" description="Disordered" evidence="9">
    <location>
        <begin position="1"/>
        <end position="198"/>
    </location>
</feature>
<protein>
    <recommendedName>
        <fullName evidence="3">ubiquitinyl hydrolase 1</fullName>
        <ecNumber evidence="3">3.4.19.12</ecNumber>
    </recommendedName>
</protein>
<dbReference type="CDD" id="cd17039">
    <property type="entry name" value="Ubl_ubiquitin_like"/>
    <property type="match status" value="1"/>
</dbReference>
<keyword evidence="5" id="KW-0833">Ubl conjugation pathway</keyword>
<keyword evidence="8" id="KW-0175">Coiled coil</keyword>
<feature type="domain" description="USP" evidence="11">
    <location>
        <begin position="1683"/>
        <end position="2050"/>
    </location>
</feature>
<feature type="compositionally biased region" description="Acidic residues" evidence="9">
    <location>
        <begin position="159"/>
        <end position="187"/>
    </location>
</feature>
<dbReference type="Pfam" id="PF12030">
    <property type="entry name" value="DUF3517"/>
    <property type="match status" value="1"/>
</dbReference>
<dbReference type="Pfam" id="PF25010">
    <property type="entry name" value="ARM_UBP24_USP9X-Y"/>
    <property type="match status" value="1"/>
</dbReference>
<dbReference type="Gene3D" id="3.90.70.10">
    <property type="entry name" value="Cysteine proteinases"/>
    <property type="match status" value="1"/>
</dbReference>
<dbReference type="Proteomes" id="UP000717515">
    <property type="component" value="Unassembled WGS sequence"/>
</dbReference>
<comment type="catalytic activity">
    <reaction evidence="1">
        <text>Thiol-dependent hydrolysis of ester, thioester, amide, peptide and isopeptide bonds formed by the C-terminal Gly of ubiquitin (a 76-residue protein attached to proteins as an intracellular targeting signal).</text>
        <dbReference type="EC" id="3.4.19.12"/>
    </reaction>
</comment>
<gene>
    <name evidence="12" type="ORF">KVV02_003225</name>
</gene>
<dbReference type="InterPro" id="IPR021905">
    <property type="entry name" value="DUF3517"/>
</dbReference>
<dbReference type="InterPro" id="IPR000626">
    <property type="entry name" value="Ubiquitin-like_dom"/>
</dbReference>
<dbReference type="InterPro" id="IPR028889">
    <property type="entry name" value="USP"/>
</dbReference>
<name>A0A9P8A7U1_MORAP</name>
<feature type="compositionally biased region" description="Polar residues" evidence="9">
    <location>
        <begin position="1"/>
        <end position="13"/>
    </location>
</feature>
<reference evidence="12" key="1">
    <citation type="submission" date="2021-07" db="EMBL/GenBank/DDBJ databases">
        <title>Draft genome of Mortierella alpina, strain LL118, isolated from an aspen leaf litter sample.</title>
        <authorList>
            <person name="Yang S."/>
            <person name="Vinatzer B.A."/>
        </authorList>
    </citation>
    <scope>NUCLEOTIDE SEQUENCE</scope>
    <source>
        <strain evidence="12">LL118</strain>
    </source>
</reference>
<comment type="similarity">
    <text evidence="2">Belongs to the peptidase C19 family.</text>
</comment>
<dbReference type="PROSITE" id="PS00972">
    <property type="entry name" value="USP_1"/>
    <property type="match status" value="1"/>
</dbReference>
<evidence type="ECO:0000256" key="5">
    <source>
        <dbReference type="ARBA" id="ARBA00022786"/>
    </source>
</evidence>
<dbReference type="SUPFAM" id="SSF48371">
    <property type="entry name" value="ARM repeat"/>
    <property type="match status" value="1"/>
</dbReference>
<keyword evidence="4" id="KW-0645">Protease</keyword>
<dbReference type="InterPro" id="IPR016024">
    <property type="entry name" value="ARM-type_fold"/>
</dbReference>
<dbReference type="PROSITE" id="PS00973">
    <property type="entry name" value="USP_2"/>
    <property type="match status" value="1"/>
</dbReference>
<feature type="region of interest" description="Disordered" evidence="9">
    <location>
        <begin position="2350"/>
        <end position="2391"/>
    </location>
</feature>